<keyword evidence="6 7" id="KW-0482">Metalloprotease</keyword>
<dbReference type="OrthoDB" id="534666at2759"/>
<evidence type="ECO:0000256" key="5">
    <source>
        <dbReference type="ARBA" id="ARBA00022833"/>
    </source>
</evidence>
<dbReference type="EMBL" id="JAATWM020000031">
    <property type="protein sequence ID" value="KAF9873525.1"/>
    <property type="molecule type" value="Genomic_DNA"/>
</dbReference>
<comment type="similarity">
    <text evidence="1 7">Belongs to the peptidase M3 family.</text>
</comment>
<dbReference type="InterPro" id="IPR024077">
    <property type="entry name" value="Neurolysin/TOP_dom2"/>
</dbReference>
<organism evidence="9 10">
    <name type="scientific">Colletotrichum karsti</name>
    <dbReference type="NCBI Taxonomy" id="1095194"/>
    <lineage>
        <taxon>Eukaryota</taxon>
        <taxon>Fungi</taxon>
        <taxon>Dikarya</taxon>
        <taxon>Ascomycota</taxon>
        <taxon>Pezizomycotina</taxon>
        <taxon>Sordariomycetes</taxon>
        <taxon>Hypocreomycetidae</taxon>
        <taxon>Glomerellales</taxon>
        <taxon>Glomerellaceae</taxon>
        <taxon>Colletotrichum</taxon>
        <taxon>Colletotrichum boninense species complex</taxon>
    </lineage>
</organism>
<dbReference type="Pfam" id="PF01432">
    <property type="entry name" value="Peptidase_M3"/>
    <property type="match status" value="1"/>
</dbReference>
<accession>A0A9P6LIB9</accession>
<dbReference type="GO" id="GO:0006508">
    <property type="term" value="P:proteolysis"/>
    <property type="evidence" value="ECO:0007669"/>
    <property type="project" value="UniProtKB-KW"/>
</dbReference>
<keyword evidence="3 7" id="KW-0479">Metal-binding</keyword>
<dbReference type="Proteomes" id="UP000781932">
    <property type="component" value="Unassembled WGS sequence"/>
</dbReference>
<dbReference type="GO" id="GO:0004222">
    <property type="term" value="F:metalloendopeptidase activity"/>
    <property type="evidence" value="ECO:0007669"/>
    <property type="project" value="InterPro"/>
</dbReference>
<dbReference type="GO" id="GO:0046872">
    <property type="term" value="F:metal ion binding"/>
    <property type="evidence" value="ECO:0007669"/>
    <property type="project" value="UniProtKB-UniRule"/>
</dbReference>
<dbReference type="GeneID" id="62164773"/>
<protein>
    <recommendedName>
        <fullName evidence="8">Peptidase M3A/M3B catalytic domain-containing protein</fullName>
    </recommendedName>
</protein>
<dbReference type="InterPro" id="IPR045090">
    <property type="entry name" value="Pept_M3A_M3B"/>
</dbReference>
<dbReference type="GO" id="GO:0006518">
    <property type="term" value="P:peptide metabolic process"/>
    <property type="evidence" value="ECO:0007669"/>
    <property type="project" value="TreeGrafter"/>
</dbReference>
<dbReference type="PANTHER" id="PTHR11804:SF84">
    <property type="entry name" value="SACCHAROLYSIN"/>
    <property type="match status" value="1"/>
</dbReference>
<evidence type="ECO:0000256" key="1">
    <source>
        <dbReference type="ARBA" id="ARBA00006040"/>
    </source>
</evidence>
<comment type="caution">
    <text evidence="9">The sequence shown here is derived from an EMBL/GenBank/DDBJ whole genome shotgun (WGS) entry which is preliminary data.</text>
</comment>
<dbReference type="SUPFAM" id="SSF55486">
    <property type="entry name" value="Metalloproteases ('zincins'), catalytic domain"/>
    <property type="match status" value="1"/>
</dbReference>
<evidence type="ECO:0000256" key="3">
    <source>
        <dbReference type="ARBA" id="ARBA00022723"/>
    </source>
</evidence>
<gene>
    <name evidence="9" type="ORF">CkaCkLH20_08984</name>
</gene>
<evidence type="ECO:0000256" key="7">
    <source>
        <dbReference type="RuleBase" id="RU003435"/>
    </source>
</evidence>
<dbReference type="InterPro" id="IPR024080">
    <property type="entry name" value="Neurolysin/TOP_N"/>
</dbReference>
<dbReference type="Gene3D" id="3.40.390.10">
    <property type="entry name" value="Collagenase (Catalytic Domain)"/>
    <property type="match status" value="1"/>
</dbReference>
<keyword evidence="5 7" id="KW-0862">Zinc</keyword>
<evidence type="ECO:0000259" key="8">
    <source>
        <dbReference type="Pfam" id="PF01432"/>
    </source>
</evidence>
<keyword evidence="4 7" id="KW-0378">Hydrolase</keyword>
<sequence>MTTTMPLKPPQPLQQILAADDIIPTIQRVLAAQTAVRDAVTSTVAPADARYANVIAPLQAVDDANQGATGVFTMLRYSGPDAATRAAVEEAAGLWAAAGAERLKRRDVYELVRAVRERGEVLGYEERSVLEDVWLEFRHAGHGVLGEEGIGAYLARRERIEGLKREFHKNLRGEVGGLWFEAGELEGVPRQEVAGWKGEDGKVFVPLERAACDAILRHADDAETRRRFYVAYDNRLEENVPVYKEMLILRDENARLLGYRSHADFRVTMRTAPSTEWVERFLLRLSEELMPQGRREMARLREKKRAHLGGGGEEEIMPWDYDYYTRLLQEEADVDHELVSEYFPLRHTLSSMLGLFREFLGLEFVPVPEEDLVGKLWAEEVEVWGVWEGRGERKGEFVGYLYADVLWREGKYRGNCNVNLQCGYVNGDGTRVYPATILMCSFQPPTASSCALLKHREVVTLFHELGHGLHDLLCRTSHTRFHGTRVKPDFGEAPSTMLENWCWMPRELAAMSLHYTRADPAYMARWREEHAGAEVPPEKIPEELVGRLAESRELNRALWFLRQLLFARFDLQVNNQASTDAVRELDEVKLYNDIQDELTLRPNPDRRGFGHVQSSHLISLHDAGYYSYLSAQAFAADFFESTFAEDPRNAEAWDRYRRGILEYGGSKKEMDIMTEFLGREPGPGALLRSLGLDTKDGE</sequence>
<reference evidence="9" key="2">
    <citation type="submission" date="2020-11" db="EMBL/GenBank/DDBJ databases">
        <title>Whole genome sequencing of Colletotrichum sp.</title>
        <authorList>
            <person name="Li H."/>
        </authorList>
    </citation>
    <scope>NUCLEOTIDE SEQUENCE</scope>
    <source>
        <strain evidence="9">CkLH20</strain>
    </source>
</reference>
<evidence type="ECO:0000313" key="9">
    <source>
        <dbReference type="EMBL" id="KAF9873525.1"/>
    </source>
</evidence>
<dbReference type="AlphaFoldDB" id="A0A9P6LIB9"/>
<evidence type="ECO:0000256" key="2">
    <source>
        <dbReference type="ARBA" id="ARBA00022670"/>
    </source>
</evidence>
<comment type="cofactor">
    <cofactor evidence="7">
        <name>Zn(2+)</name>
        <dbReference type="ChEBI" id="CHEBI:29105"/>
    </cofactor>
    <text evidence="7">Binds 1 zinc ion.</text>
</comment>
<keyword evidence="10" id="KW-1185">Reference proteome</keyword>
<name>A0A9P6LIB9_9PEZI</name>
<dbReference type="CDD" id="cd06455">
    <property type="entry name" value="M3A_TOP"/>
    <property type="match status" value="1"/>
</dbReference>
<reference evidence="9" key="1">
    <citation type="submission" date="2020-03" db="EMBL/GenBank/DDBJ databases">
        <authorList>
            <person name="He L."/>
        </authorList>
    </citation>
    <scope>NUCLEOTIDE SEQUENCE</scope>
    <source>
        <strain evidence="9">CkLH20</strain>
    </source>
</reference>
<evidence type="ECO:0000313" key="10">
    <source>
        <dbReference type="Proteomes" id="UP000781932"/>
    </source>
</evidence>
<dbReference type="PANTHER" id="PTHR11804">
    <property type="entry name" value="PROTEASE M3 THIMET OLIGOPEPTIDASE-RELATED"/>
    <property type="match status" value="1"/>
</dbReference>
<dbReference type="InterPro" id="IPR024079">
    <property type="entry name" value="MetalloPept_cat_dom_sf"/>
</dbReference>
<keyword evidence="2 7" id="KW-0645">Protease</keyword>
<dbReference type="RefSeq" id="XP_038742986.1">
    <property type="nucleotide sequence ID" value="XM_038891699.1"/>
</dbReference>
<feature type="domain" description="Peptidase M3A/M3B catalytic" evidence="8">
    <location>
        <begin position="216"/>
        <end position="691"/>
    </location>
</feature>
<evidence type="ECO:0000256" key="4">
    <source>
        <dbReference type="ARBA" id="ARBA00022801"/>
    </source>
</evidence>
<dbReference type="Gene3D" id="1.20.1050.40">
    <property type="entry name" value="Endopeptidase. Chain P, domain 1"/>
    <property type="match status" value="1"/>
</dbReference>
<dbReference type="GO" id="GO:0005758">
    <property type="term" value="C:mitochondrial intermembrane space"/>
    <property type="evidence" value="ECO:0007669"/>
    <property type="project" value="TreeGrafter"/>
</dbReference>
<dbReference type="FunFam" id="3.40.390.10:FF:000074">
    <property type="entry name" value="Metalloprotease"/>
    <property type="match status" value="1"/>
</dbReference>
<dbReference type="Gene3D" id="1.10.1370.10">
    <property type="entry name" value="Neurolysin, domain 3"/>
    <property type="match status" value="1"/>
</dbReference>
<proteinExistence type="inferred from homology"/>
<dbReference type="InterPro" id="IPR001567">
    <property type="entry name" value="Pept_M3A_M3B_dom"/>
</dbReference>
<evidence type="ECO:0000256" key="6">
    <source>
        <dbReference type="ARBA" id="ARBA00023049"/>
    </source>
</evidence>